<organism evidence="1">
    <name type="scientific">Picea glauca</name>
    <name type="common">White spruce</name>
    <name type="synonym">Pinus glauca</name>
    <dbReference type="NCBI Taxonomy" id="3330"/>
    <lineage>
        <taxon>Eukaryota</taxon>
        <taxon>Viridiplantae</taxon>
        <taxon>Streptophyta</taxon>
        <taxon>Embryophyta</taxon>
        <taxon>Tracheophyta</taxon>
        <taxon>Spermatophyta</taxon>
        <taxon>Pinopsida</taxon>
        <taxon>Pinidae</taxon>
        <taxon>Conifers I</taxon>
        <taxon>Pinales</taxon>
        <taxon>Pinaceae</taxon>
        <taxon>Picea</taxon>
    </lineage>
</organism>
<geneLocation type="mitochondrion" evidence="1"/>
<accession>A0A101M471</accession>
<reference evidence="1" key="1">
    <citation type="journal article" date="2015" name="Genome Biol. Evol.">
        <title>Organellar Genomes of White Spruce (Picea glauca): Assembly and Annotation.</title>
        <authorList>
            <person name="Jackman S.D."/>
            <person name="Warren R.L."/>
            <person name="Gibb E.A."/>
            <person name="Vandervalk B.P."/>
            <person name="Mohamadi H."/>
            <person name="Chu J."/>
            <person name="Raymond A."/>
            <person name="Pleasance S."/>
            <person name="Coope R."/>
            <person name="Wildung M.R."/>
            <person name="Ritland C.E."/>
            <person name="Bousquet J."/>
            <person name="Jones S.J."/>
            <person name="Bohlmann J."/>
            <person name="Birol I."/>
        </authorList>
    </citation>
    <scope>NUCLEOTIDE SEQUENCE [LARGE SCALE GENOMIC DNA]</scope>
    <source>
        <tissue evidence="1">Flushing bud</tissue>
    </source>
</reference>
<protein>
    <submittedName>
        <fullName evidence="1">Uncharacterized protein</fullName>
    </submittedName>
</protein>
<sequence>MELDMDLDGMVAQPLYLPLVSSPGSATGTLTGYGSTSMGSRSLNWCCFHLCCHPCFPYLLLPMLLMLGLSQQAAYTFAPRTG</sequence>
<dbReference type="EMBL" id="LKAM01000001">
    <property type="protein sequence ID" value="KUM50562.1"/>
    <property type="molecule type" value="Genomic_DNA"/>
</dbReference>
<evidence type="ECO:0000313" key="1">
    <source>
        <dbReference type="EMBL" id="KUM50562.1"/>
    </source>
</evidence>
<gene>
    <name evidence="1" type="ORF">ABT39_MTgene406</name>
</gene>
<name>A0A101M471_PICGL</name>
<keyword evidence="1" id="KW-0496">Mitochondrion</keyword>
<proteinExistence type="predicted"/>
<dbReference type="AlphaFoldDB" id="A0A101M471"/>
<comment type="caution">
    <text evidence="1">The sequence shown here is derived from an EMBL/GenBank/DDBJ whole genome shotgun (WGS) entry which is preliminary data.</text>
</comment>